<reference evidence="1" key="1">
    <citation type="submission" date="2019-08" db="EMBL/GenBank/DDBJ databases">
        <authorList>
            <person name="Kucharzyk K."/>
            <person name="Murdoch R.W."/>
            <person name="Higgins S."/>
            <person name="Loffler F."/>
        </authorList>
    </citation>
    <scope>NUCLEOTIDE SEQUENCE</scope>
</reference>
<protein>
    <submittedName>
        <fullName evidence="1">Uncharacterized protein</fullName>
    </submittedName>
</protein>
<name>A0A644WVP2_9ZZZZ</name>
<dbReference type="AlphaFoldDB" id="A0A644WVP2"/>
<sequence length="159" mass="18323">MKRYIDATKSGCIAIYAKDEEVKPIEIVQAGTTIYSMPIKDRKDYLMIEEKSGVFFIFDDCIPQVDFYAVPRIDIFARDIQGGYFGTIGNISDLEDLKALICYIDINKNVFKVANCMREFIFPTDTIIERIQHMKPISGITLCSSLKEANERYEFLNIY</sequence>
<gene>
    <name evidence="1" type="ORF">SDC9_52439</name>
</gene>
<comment type="caution">
    <text evidence="1">The sequence shown here is derived from an EMBL/GenBank/DDBJ whole genome shotgun (WGS) entry which is preliminary data.</text>
</comment>
<proteinExistence type="predicted"/>
<evidence type="ECO:0000313" key="1">
    <source>
        <dbReference type="EMBL" id="MPM06143.1"/>
    </source>
</evidence>
<dbReference type="EMBL" id="VSSQ01001202">
    <property type="protein sequence ID" value="MPM06143.1"/>
    <property type="molecule type" value="Genomic_DNA"/>
</dbReference>
<accession>A0A644WVP2</accession>
<organism evidence="1">
    <name type="scientific">bioreactor metagenome</name>
    <dbReference type="NCBI Taxonomy" id="1076179"/>
    <lineage>
        <taxon>unclassified sequences</taxon>
        <taxon>metagenomes</taxon>
        <taxon>ecological metagenomes</taxon>
    </lineage>
</organism>